<proteinExistence type="inferred from homology"/>
<dbReference type="Pfam" id="PF03124">
    <property type="entry name" value="EXS"/>
    <property type="match status" value="1"/>
</dbReference>
<evidence type="ECO:0000313" key="10">
    <source>
        <dbReference type="EMBL" id="KAK4225028.1"/>
    </source>
</evidence>
<feature type="region of interest" description="Disordered" evidence="6">
    <location>
        <begin position="169"/>
        <end position="190"/>
    </location>
</feature>
<dbReference type="Pfam" id="PF03105">
    <property type="entry name" value="SPX"/>
    <property type="match status" value="1"/>
</dbReference>
<keyword evidence="4 7" id="KW-1133">Transmembrane helix</keyword>
<gene>
    <name evidence="10" type="ORF">QBC38DRAFT_396398</name>
</gene>
<comment type="similarity">
    <text evidence="2">Belongs to the SYG1 (TC 2.A.94) family.</text>
</comment>
<dbReference type="PROSITE" id="PS51380">
    <property type="entry name" value="EXS"/>
    <property type="match status" value="1"/>
</dbReference>
<feature type="compositionally biased region" description="Low complexity" evidence="6">
    <location>
        <begin position="52"/>
        <end position="62"/>
    </location>
</feature>
<keyword evidence="5 7" id="KW-0472">Membrane</keyword>
<dbReference type="PROSITE" id="PS51382">
    <property type="entry name" value="SPX"/>
    <property type="match status" value="1"/>
</dbReference>
<comment type="caution">
    <text evidence="10">The sequence shown here is derived from an EMBL/GenBank/DDBJ whole genome shotgun (WGS) entry which is preliminary data.</text>
</comment>
<evidence type="ECO:0000256" key="1">
    <source>
        <dbReference type="ARBA" id="ARBA00004141"/>
    </source>
</evidence>
<sequence>MKFAKELEQNAVPEWRVKYLNYKAGKKSIKAVSRAINRATVTPTLTRRSSEQQQPLQTPQQHYTTPSSFFGLAQNFTPPRRKNDSLASNNLDPLETKVAGGKSGGDVTSALTRSPESGIRYDSFGGVPPSRASDRNFELPAPAMKVPSRVEDASQKLNRLALHRSASMANVPTNRSQSSFELPAGGMDTTPRQRVSRLFTTGSAVTRQVTNKSETNIDNFDSVRAAERNFFNFLDKELDKIETFYKQKEDQATERLFTLRAQLHEMRNRRTAEIADAKRKREVSRNRSSSDDEAGNRKQDGSRDWIAPLKGKFIKPGPNSKALQKMTRTPVLHSQNVDDGRDYVRRPPGDDVPYRSAKRKLKIALQEFYRGLELLKSYALLNRTAFRKLNKKYDKAVKARPPYRYMNEKVNKSWFVNSDVLDGHISTVEDLYARYFERGNHKIAAGKLRNLNKPHGDSSDSAFRSGLMIGLGGVFSIQGLIYGSELLFDPDERVQQETSYLMQLYGGYFLMLFLFILFTLDCRMWTKNKVNYTFIFEFDSRNFLDWKQVAEFPSFFFALFGVFLWLNFSRLGDWEGLYLWYPVFLIGITLVIIFFPAPILHYKARRWFAYSHYRLLLSGLYPVEFRDFFLGDIWCSLTYATCNIELFFCLYANSWNNPQQCNSSNSRLLGFFGALPPIWRALQCIRRYYDTGNVFPHLANCGKYGMTILTAVFLSMYRISNTETNMSLFIAFATINAVYCSIWDLFMDFSLLQANPSKKLLREITAIQPVSTYYIIMVVDPILRFSWIFYAIFTHDTQHSTIVSFMVAFAEVFRRGIWALLRVENEHCGNVAQYKASRDTPLPYSIQPSRSASSERLSLGGAEQRPSVVTFGGAASGADAMTPGSYRLRPTMTNRSNSEGIMPVAPTVEPSAVEEGNAQAPPVTPSGGAGGNTASSFRRRYSETVNKKSILQAMAEAHKQDFEKKRVPTDGGGGHTRSASGGGGLLSSAVHVDEDDEDDEADDDLAGLRSDEEDEDDESGSMEHERMHVREAERLAERGRDEAGALE</sequence>
<feature type="compositionally biased region" description="Acidic residues" evidence="6">
    <location>
        <begin position="993"/>
        <end position="1020"/>
    </location>
</feature>
<feature type="compositionally biased region" description="Basic and acidic residues" evidence="6">
    <location>
        <begin position="958"/>
        <end position="968"/>
    </location>
</feature>
<dbReference type="EMBL" id="MU865377">
    <property type="protein sequence ID" value="KAK4225028.1"/>
    <property type="molecule type" value="Genomic_DNA"/>
</dbReference>
<evidence type="ECO:0000256" key="5">
    <source>
        <dbReference type="ARBA" id="ARBA00023136"/>
    </source>
</evidence>
<evidence type="ECO:0000256" key="6">
    <source>
        <dbReference type="SAM" id="MobiDB-lite"/>
    </source>
</evidence>
<feature type="transmembrane region" description="Helical" evidence="7">
    <location>
        <begin position="578"/>
        <end position="600"/>
    </location>
</feature>
<feature type="region of interest" description="Disordered" evidence="6">
    <location>
        <begin position="42"/>
        <end position="62"/>
    </location>
</feature>
<dbReference type="AlphaFoldDB" id="A0AAN7BKN0"/>
<name>A0AAN7BKN0_9PEZI</name>
<feature type="region of interest" description="Disordered" evidence="6">
    <location>
        <begin position="958"/>
        <end position="1047"/>
    </location>
</feature>
<evidence type="ECO:0000256" key="3">
    <source>
        <dbReference type="ARBA" id="ARBA00022692"/>
    </source>
</evidence>
<feature type="region of interest" description="Disordered" evidence="6">
    <location>
        <begin position="270"/>
        <end position="352"/>
    </location>
</feature>
<dbReference type="PANTHER" id="PTHR10783">
    <property type="entry name" value="XENOTROPIC AND POLYTROPIC RETROVIRUS RECEPTOR 1-RELATED"/>
    <property type="match status" value="1"/>
</dbReference>
<feature type="compositionally biased region" description="Basic and acidic residues" evidence="6">
    <location>
        <begin position="1021"/>
        <end position="1047"/>
    </location>
</feature>
<dbReference type="CDD" id="cd14475">
    <property type="entry name" value="SPX_SYG1_like"/>
    <property type="match status" value="1"/>
</dbReference>
<feature type="region of interest" description="Disordered" evidence="6">
    <location>
        <begin position="880"/>
        <end position="935"/>
    </location>
</feature>
<feature type="transmembrane region" description="Helical" evidence="7">
    <location>
        <begin position="726"/>
        <end position="752"/>
    </location>
</feature>
<dbReference type="GO" id="GO:0006817">
    <property type="term" value="P:phosphate ion transport"/>
    <property type="evidence" value="ECO:0007669"/>
    <property type="project" value="TreeGrafter"/>
</dbReference>
<dbReference type="Proteomes" id="UP001301958">
    <property type="component" value="Unassembled WGS sequence"/>
</dbReference>
<evidence type="ECO:0000259" key="8">
    <source>
        <dbReference type="PROSITE" id="PS51380"/>
    </source>
</evidence>
<feature type="compositionally biased region" description="Gly residues" evidence="6">
    <location>
        <begin position="970"/>
        <end position="985"/>
    </location>
</feature>
<dbReference type="InterPro" id="IPR004331">
    <property type="entry name" value="SPX_dom"/>
</dbReference>
<dbReference type="GO" id="GO:0016036">
    <property type="term" value="P:cellular response to phosphate starvation"/>
    <property type="evidence" value="ECO:0007669"/>
    <property type="project" value="TreeGrafter"/>
</dbReference>
<evidence type="ECO:0000256" key="4">
    <source>
        <dbReference type="ARBA" id="ARBA00022989"/>
    </source>
</evidence>
<feature type="compositionally biased region" description="Basic and acidic residues" evidence="6">
    <location>
        <begin position="270"/>
        <end position="303"/>
    </location>
</feature>
<evidence type="ECO:0000256" key="7">
    <source>
        <dbReference type="SAM" id="Phobius"/>
    </source>
</evidence>
<dbReference type="PANTHER" id="PTHR10783:SF103">
    <property type="entry name" value="SOLUTE CARRIER FAMILY 53 MEMBER 1"/>
    <property type="match status" value="1"/>
</dbReference>
<feature type="domain" description="EXS" evidence="8">
    <location>
        <begin position="660"/>
        <end position="854"/>
    </location>
</feature>
<evidence type="ECO:0000256" key="2">
    <source>
        <dbReference type="ARBA" id="ARBA00009665"/>
    </source>
</evidence>
<reference evidence="10" key="2">
    <citation type="submission" date="2023-05" db="EMBL/GenBank/DDBJ databases">
        <authorList>
            <consortium name="Lawrence Berkeley National Laboratory"/>
            <person name="Steindorff A."/>
            <person name="Hensen N."/>
            <person name="Bonometti L."/>
            <person name="Westerberg I."/>
            <person name="Brannstrom I.O."/>
            <person name="Guillou S."/>
            <person name="Cros-Aarteil S."/>
            <person name="Calhoun S."/>
            <person name="Haridas S."/>
            <person name="Kuo A."/>
            <person name="Mondo S."/>
            <person name="Pangilinan J."/>
            <person name="Riley R."/>
            <person name="Labutti K."/>
            <person name="Andreopoulos B."/>
            <person name="Lipzen A."/>
            <person name="Chen C."/>
            <person name="Yanf M."/>
            <person name="Daum C."/>
            <person name="Ng V."/>
            <person name="Clum A."/>
            <person name="Ohm R."/>
            <person name="Martin F."/>
            <person name="Silar P."/>
            <person name="Natvig D."/>
            <person name="Lalanne C."/>
            <person name="Gautier V."/>
            <person name="Ament-Velasquez S.L."/>
            <person name="Kruys A."/>
            <person name="Hutchinson M.I."/>
            <person name="Powell A.J."/>
            <person name="Barry K."/>
            <person name="Miller A.N."/>
            <person name="Grigoriev I.V."/>
            <person name="Debuchy R."/>
            <person name="Gladieux P."/>
            <person name="Thoren M.H."/>
            <person name="Johannesson H."/>
        </authorList>
    </citation>
    <scope>NUCLEOTIDE SEQUENCE</scope>
    <source>
        <strain evidence="10">CBS 990.96</strain>
    </source>
</reference>
<feature type="transmembrane region" description="Helical" evidence="7">
    <location>
        <begin position="502"/>
        <end position="520"/>
    </location>
</feature>
<protein>
    <submittedName>
        <fullName evidence="10">EXS family-domain-containing protein</fullName>
    </submittedName>
</protein>
<dbReference type="GO" id="GO:0005886">
    <property type="term" value="C:plasma membrane"/>
    <property type="evidence" value="ECO:0007669"/>
    <property type="project" value="TreeGrafter"/>
</dbReference>
<feature type="compositionally biased region" description="Basic and acidic residues" evidence="6">
    <location>
        <begin position="336"/>
        <end position="352"/>
    </location>
</feature>
<feature type="region of interest" description="Disordered" evidence="6">
    <location>
        <begin position="78"/>
        <end position="137"/>
    </location>
</feature>
<dbReference type="InterPro" id="IPR004342">
    <property type="entry name" value="EXS_C"/>
</dbReference>
<reference evidence="10" key="1">
    <citation type="journal article" date="2023" name="Mol. Phylogenet. Evol.">
        <title>Genome-scale phylogeny and comparative genomics of the fungal order Sordariales.</title>
        <authorList>
            <person name="Hensen N."/>
            <person name="Bonometti L."/>
            <person name="Westerberg I."/>
            <person name="Brannstrom I.O."/>
            <person name="Guillou S."/>
            <person name="Cros-Aarteil S."/>
            <person name="Calhoun S."/>
            <person name="Haridas S."/>
            <person name="Kuo A."/>
            <person name="Mondo S."/>
            <person name="Pangilinan J."/>
            <person name="Riley R."/>
            <person name="LaButti K."/>
            <person name="Andreopoulos B."/>
            <person name="Lipzen A."/>
            <person name="Chen C."/>
            <person name="Yan M."/>
            <person name="Daum C."/>
            <person name="Ng V."/>
            <person name="Clum A."/>
            <person name="Steindorff A."/>
            <person name="Ohm R.A."/>
            <person name="Martin F."/>
            <person name="Silar P."/>
            <person name="Natvig D.O."/>
            <person name="Lalanne C."/>
            <person name="Gautier V."/>
            <person name="Ament-Velasquez S.L."/>
            <person name="Kruys A."/>
            <person name="Hutchinson M.I."/>
            <person name="Powell A.J."/>
            <person name="Barry K."/>
            <person name="Miller A.N."/>
            <person name="Grigoriev I.V."/>
            <person name="Debuchy R."/>
            <person name="Gladieux P."/>
            <person name="Hiltunen Thoren M."/>
            <person name="Johannesson H."/>
        </authorList>
    </citation>
    <scope>NUCLEOTIDE SEQUENCE</scope>
    <source>
        <strain evidence="10">CBS 990.96</strain>
    </source>
</reference>
<evidence type="ECO:0000313" key="11">
    <source>
        <dbReference type="Proteomes" id="UP001301958"/>
    </source>
</evidence>
<dbReference type="GO" id="GO:0000822">
    <property type="term" value="F:inositol hexakisphosphate binding"/>
    <property type="evidence" value="ECO:0007669"/>
    <property type="project" value="TreeGrafter"/>
</dbReference>
<feature type="compositionally biased region" description="Polar residues" evidence="6">
    <location>
        <begin position="169"/>
        <end position="180"/>
    </location>
</feature>
<dbReference type="CDD" id="cd14447">
    <property type="entry name" value="SPX"/>
    <property type="match status" value="1"/>
</dbReference>
<keyword evidence="11" id="KW-1185">Reference proteome</keyword>
<feature type="domain" description="SPX" evidence="9">
    <location>
        <begin position="1"/>
        <end position="407"/>
    </location>
</feature>
<keyword evidence="3 7" id="KW-0812">Transmembrane</keyword>
<comment type="subcellular location">
    <subcellularLocation>
        <location evidence="1">Membrane</location>
        <topology evidence="1">Multi-pass membrane protein</topology>
    </subcellularLocation>
</comment>
<organism evidence="10 11">
    <name type="scientific">Podospora fimiseda</name>
    <dbReference type="NCBI Taxonomy" id="252190"/>
    <lineage>
        <taxon>Eukaryota</taxon>
        <taxon>Fungi</taxon>
        <taxon>Dikarya</taxon>
        <taxon>Ascomycota</taxon>
        <taxon>Pezizomycotina</taxon>
        <taxon>Sordariomycetes</taxon>
        <taxon>Sordariomycetidae</taxon>
        <taxon>Sordariales</taxon>
        <taxon>Podosporaceae</taxon>
        <taxon>Podospora</taxon>
    </lineage>
</organism>
<feature type="transmembrane region" description="Helical" evidence="7">
    <location>
        <begin position="549"/>
        <end position="566"/>
    </location>
</feature>
<accession>A0AAN7BKN0</accession>
<dbReference type="GO" id="GO:0005794">
    <property type="term" value="C:Golgi apparatus"/>
    <property type="evidence" value="ECO:0007669"/>
    <property type="project" value="TreeGrafter"/>
</dbReference>
<evidence type="ECO:0000259" key="9">
    <source>
        <dbReference type="PROSITE" id="PS51382"/>
    </source>
</evidence>